<proteinExistence type="predicted"/>
<evidence type="ECO:0000313" key="2">
    <source>
        <dbReference type="EMBL" id="GMR50624.1"/>
    </source>
</evidence>
<feature type="non-terminal residue" evidence="2">
    <location>
        <position position="1"/>
    </location>
</feature>
<evidence type="ECO:0000313" key="3">
    <source>
        <dbReference type="Proteomes" id="UP001328107"/>
    </source>
</evidence>
<dbReference type="InterPro" id="IPR036236">
    <property type="entry name" value="Znf_C2H2_sf"/>
</dbReference>
<evidence type="ECO:0000256" key="1">
    <source>
        <dbReference type="SAM" id="MobiDB-lite"/>
    </source>
</evidence>
<reference evidence="3" key="1">
    <citation type="submission" date="2022-10" db="EMBL/GenBank/DDBJ databases">
        <title>Genome assembly of Pristionchus species.</title>
        <authorList>
            <person name="Yoshida K."/>
            <person name="Sommer R.J."/>
        </authorList>
    </citation>
    <scope>NUCLEOTIDE SEQUENCE [LARGE SCALE GENOMIC DNA]</scope>
    <source>
        <strain evidence="3">RS5460</strain>
    </source>
</reference>
<accession>A0AAN5I3U1</accession>
<name>A0AAN5I3U1_9BILA</name>
<protein>
    <recommendedName>
        <fullName evidence="4">C2H2-type domain-containing protein</fullName>
    </recommendedName>
</protein>
<feature type="region of interest" description="Disordered" evidence="1">
    <location>
        <begin position="89"/>
        <end position="113"/>
    </location>
</feature>
<sequence>FCIKENLKRHMSIHTGKKLVECAQSGRYYHTNTARNSDMQIHNRQIAYPSQVNRTGLLTNAVGMLSKLRFKPVLEIKVSEQQSSVLIGKEVKKEGMEEDEPGPSSAFTSTSHN</sequence>
<dbReference type="EMBL" id="BTRK01000004">
    <property type="protein sequence ID" value="GMR50624.1"/>
    <property type="molecule type" value="Genomic_DNA"/>
</dbReference>
<evidence type="ECO:0008006" key="4">
    <source>
        <dbReference type="Google" id="ProtNLM"/>
    </source>
</evidence>
<dbReference type="SUPFAM" id="SSF57667">
    <property type="entry name" value="beta-beta-alpha zinc fingers"/>
    <property type="match status" value="1"/>
</dbReference>
<keyword evidence="3" id="KW-1185">Reference proteome</keyword>
<dbReference type="AlphaFoldDB" id="A0AAN5I3U1"/>
<dbReference type="Proteomes" id="UP001328107">
    <property type="component" value="Unassembled WGS sequence"/>
</dbReference>
<organism evidence="2 3">
    <name type="scientific">Pristionchus mayeri</name>
    <dbReference type="NCBI Taxonomy" id="1317129"/>
    <lineage>
        <taxon>Eukaryota</taxon>
        <taxon>Metazoa</taxon>
        <taxon>Ecdysozoa</taxon>
        <taxon>Nematoda</taxon>
        <taxon>Chromadorea</taxon>
        <taxon>Rhabditida</taxon>
        <taxon>Rhabditina</taxon>
        <taxon>Diplogasteromorpha</taxon>
        <taxon>Diplogasteroidea</taxon>
        <taxon>Neodiplogasteridae</taxon>
        <taxon>Pristionchus</taxon>
    </lineage>
</organism>
<dbReference type="Gene3D" id="3.30.160.60">
    <property type="entry name" value="Classic Zinc Finger"/>
    <property type="match status" value="1"/>
</dbReference>
<gene>
    <name evidence="2" type="ORF">PMAYCL1PPCAC_20819</name>
</gene>
<comment type="caution">
    <text evidence="2">The sequence shown here is derived from an EMBL/GenBank/DDBJ whole genome shotgun (WGS) entry which is preliminary data.</text>
</comment>